<comment type="catalytic activity">
    <reaction evidence="14 15">
        <text>ATP + H2O = ADP + phosphate + H(+)</text>
        <dbReference type="Rhea" id="RHEA:13065"/>
        <dbReference type="ChEBI" id="CHEBI:15377"/>
        <dbReference type="ChEBI" id="CHEBI:15378"/>
        <dbReference type="ChEBI" id="CHEBI:30616"/>
        <dbReference type="ChEBI" id="CHEBI:43474"/>
        <dbReference type="ChEBI" id="CHEBI:456216"/>
        <dbReference type="EC" id="5.6.2.4"/>
    </reaction>
</comment>
<dbReference type="Pfam" id="PF00270">
    <property type="entry name" value="DEAD"/>
    <property type="match status" value="1"/>
</dbReference>
<evidence type="ECO:0000259" key="17">
    <source>
        <dbReference type="PROSITE" id="PS51194"/>
    </source>
</evidence>
<dbReference type="InterPro" id="IPR045562">
    <property type="entry name" value="RecG_dom3_C"/>
</dbReference>
<dbReference type="Pfam" id="PF17191">
    <property type="entry name" value="RecG_wedge"/>
    <property type="match status" value="1"/>
</dbReference>
<evidence type="ECO:0000256" key="6">
    <source>
        <dbReference type="ARBA" id="ARBA00022806"/>
    </source>
</evidence>
<keyword evidence="7 15" id="KW-0067">ATP-binding</keyword>
<dbReference type="CDD" id="cd17992">
    <property type="entry name" value="DEXHc_RecG"/>
    <property type="match status" value="1"/>
</dbReference>
<dbReference type="RefSeq" id="WP_234945988.1">
    <property type="nucleotide sequence ID" value="NZ_FQVH01000014.1"/>
</dbReference>
<dbReference type="SMART" id="SM00490">
    <property type="entry name" value="HELICc"/>
    <property type="match status" value="1"/>
</dbReference>
<dbReference type="NCBIfam" id="NF008168">
    <property type="entry name" value="PRK10917.2-2"/>
    <property type="match status" value="1"/>
</dbReference>
<feature type="domain" description="Helicase C-terminal" evidence="17">
    <location>
        <begin position="443"/>
        <end position="600"/>
    </location>
</feature>
<evidence type="ECO:0000313" key="18">
    <source>
        <dbReference type="EMBL" id="SHF20759.1"/>
    </source>
</evidence>
<feature type="domain" description="Helicase ATP-binding" evidence="16">
    <location>
        <begin position="260"/>
        <end position="421"/>
    </location>
</feature>
<evidence type="ECO:0000256" key="14">
    <source>
        <dbReference type="ARBA" id="ARBA00048988"/>
    </source>
</evidence>
<dbReference type="GO" id="GO:0043138">
    <property type="term" value="F:3'-5' DNA helicase activity"/>
    <property type="evidence" value="ECO:0007669"/>
    <property type="project" value="UniProtKB-EC"/>
</dbReference>
<evidence type="ECO:0000256" key="1">
    <source>
        <dbReference type="ARBA" id="ARBA00007504"/>
    </source>
</evidence>
<dbReference type="InterPro" id="IPR027417">
    <property type="entry name" value="P-loop_NTPase"/>
</dbReference>
<dbReference type="InterPro" id="IPR047112">
    <property type="entry name" value="RecG/Mfd"/>
</dbReference>
<keyword evidence="5 15" id="KW-0378">Hydrolase</keyword>
<dbReference type="Gene3D" id="3.40.50.300">
    <property type="entry name" value="P-loop containing nucleotide triphosphate hydrolases"/>
    <property type="match status" value="2"/>
</dbReference>
<organism evidence="18 19">
    <name type="scientific">Caldanaerobius fijiensis DSM 17918</name>
    <dbReference type="NCBI Taxonomy" id="1121256"/>
    <lineage>
        <taxon>Bacteria</taxon>
        <taxon>Bacillati</taxon>
        <taxon>Bacillota</taxon>
        <taxon>Clostridia</taxon>
        <taxon>Thermoanaerobacterales</taxon>
        <taxon>Thermoanaerobacteraceae</taxon>
        <taxon>Caldanaerobius</taxon>
    </lineage>
</organism>
<protein>
    <recommendedName>
        <fullName evidence="2 15">ATP-dependent DNA helicase RecG</fullName>
        <ecNumber evidence="13 15">5.6.2.4</ecNumber>
    </recommendedName>
</protein>
<evidence type="ECO:0000256" key="13">
    <source>
        <dbReference type="ARBA" id="ARBA00034808"/>
    </source>
</evidence>
<name>A0A1M4ZRU0_9THEO</name>
<dbReference type="GO" id="GO:0006281">
    <property type="term" value="P:DNA repair"/>
    <property type="evidence" value="ECO:0007669"/>
    <property type="project" value="UniProtKB-UniRule"/>
</dbReference>
<evidence type="ECO:0000256" key="5">
    <source>
        <dbReference type="ARBA" id="ARBA00022801"/>
    </source>
</evidence>
<dbReference type="NCBIfam" id="NF008165">
    <property type="entry name" value="PRK10917.1-3"/>
    <property type="match status" value="1"/>
</dbReference>
<proteinExistence type="inferred from homology"/>
<dbReference type="AlphaFoldDB" id="A0A1M4ZRU0"/>
<keyword evidence="10 15" id="KW-0234">DNA repair</keyword>
<dbReference type="STRING" id="1121256.SAMN02746089_01488"/>
<accession>A0A1M4ZRU0</accession>
<comment type="catalytic activity">
    <reaction evidence="12 15">
        <text>Couples ATP hydrolysis with the unwinding of duplex DNA by translocating in the 3'-5' direction.</text>
        <dbReference type="EC" id="5.6.2.4"/>
    </reaction>
</comment>
<dbReference type="InterPro" id="IPR014001">
    <property type="entry name" value="Helicase_ATP-bd"/>
</dbReference>
<dbReference type="EMBL" id="FQVH01000014">
    <property type="protein sequence ID" value="SHF20759.1"/>
    <property type="molecule type" value="Genomic_DNA"/>
</dbReference>
<dbReference type="GO" id="GO:0016887">
    <property type="term" value="F:ATP hydrolysis activity"/>
    <property type="evidence" value="ECO:0007669"/>
    <property type="project" value="RHEA"/>
</dbReference>
<dbReference type="CDD" id="cd04488">
    <property type="entry name" value="RecG_wedge_OBF"/>
    <property type="match status" value="1"/>
</dbReference>
<dbReference type="Pfam" id="PF19833">
    <property type="entry name" value="RecG_dom3_C"/>
    <property type="match status" value="1"/>
</dbReference>
<keyword evidence="3 15" id="KW-0547">Nucleotide-binding</keyword>
<dbReference type="InterPro" id="IPR012340">
    <property type="entry name" value="NA-bd_OB-fold"/>
</dbReference>
<evidence type="ECO:0000256" key="11">
    <source>
        <dbReference type="ARBA" id="ARBA00023235"/>
    </source>
</evidence>
<dbReference type="PROSITE" id="PS51194">
    <property type="entry name" value="HELICASE_CTER"/>
    <property type="match status" value="1"/>
</dbReference>
<evidence type="ECO:0000256" key="4">
    <source>
        <dbReference type="ARBA" id="ARBA00022763"/>
    </source>
</evidence>
<dbReference type="InterPro" id="IPR001650">
    <property type="entry name" value="Helicase_C-like"/>
</dbReference>
<evidence type="ECO:0000256" key="10">
    <source>
        <dbReference type="ARBA" id="ARBA00023204"/>
    </source>
</evidence>
<evidence type="ECO:0000259" key="16">
    <source>
        <dbReference type="PROSITE" id="PS51192"/>
    </source>
</evidence>
<evidence type="ECO:0000256" key="9">
    <source>
        <dbReference type="ARBA" id="ARBA00023172"/>
    </source>
</evidence>
<keyword evidence="6 15" id="KW-0347">Helicase</keyword>
<dbReference type="Gene3D" id="2.40.50.140">
    <property type="entry name" value="Nucleic acid-binding proteins"/>
    <property type="match status" value="1"/>
</dbReference>
<dbReference type="GO" id="GO:0006310">
    <property type="term" value="P:DNA recombination"/>
    <property type="evidence" value="ECO:0007669"/>
    <property type="project" value="UniProtKB-UniRule"/>
</dbReference>
<evidence type="ECO:0000256" key="2">
    <source>
        <dbReference type="ARBA" id="ARBA00017846"/>
    </source>
</evidence>
<comment type="similarity">
    <text evidence="1 15">Belongs to the helicase family. RecG subfamily.</text>
</comment>
<dbReference type="NCBIfam" id="TIGR00643">
    <property type="entry name" value="recG"/>
    <property type="match status" value="1"/>
</dbReference>
<keyword evidence="9 15" id="KW-0233">DNA recombination</keyword>
<dbReference type="PANTHER" id="PTHR47964:SF1">
    <property type="entry name" value="ATP-DEPENDENT DNA HELICASE HOMOLOG RECG, CHLOROPLASTIC"/>
    <property type="match status" value="1"/>
</dbReference>
<dbReference type="GO" id="GO:0003677">
    <property type="term" value="F:DNA binding"/>
    <property type="evidence" value="ECO:0007669"/>
    <property type="project" value="UniProtKB-KW"/>
</dbReference>
<dbReference type="InterPro" id="IPR004609">
    <property type="entry name" value="ATP-dep_DNA_helicase_RecG"/>
</dbReference>
<comment type="function">
    <text evidence="15">Plays a critical role in recombination and DNA repair. Helps process Holliday junction intermediates to mature products by catalyzing branch migration. Has replication fork regression activity, unwinds stalled or blocked replication forks to make a HJ that can be resolved. Has a DNA unwinding activity characteristic of a DNA helicase with 3'-5' polarity.</text>
</comment>
<evidence type="ECO:0000256" key="15">
    <source>
        <dbReference type="RuleBase" id="RU363016"/>
    </source>
</evidence>
<dbReference type="PROSITE" id="PS51192">
    <property type="entry name" value="HELICASE_ATP_BIND_1"/>
    <property type="match status" value="1"/>
</dbReference>
<dbReference type="InterPro" id="IPR033454">
    <property type="entry name" value="RecG_wedge"/>
</dbReference>
<keyword evidence="11" id="KW-0413">Isomerase</keyword>
<dbReference type="Proteomes" id="UP000184088">
    <property type="component" value="Unassembled WGS sequence"/>
</dbReference>
<keyword evidence="19" id="KW-1185">Reference proteome</keyword>
<dbReference type="SMART" id="SM00487">
    <property type="entry name" value="DEXDc"/>
    <property type="match status" value="1"/>
</dbReference>
<sequence length="673" mass="76732">MKELQYIKGVGPKRVKLLNRLDIYSIEDLLYYFPRDYELREVTPIFRLIDGEKQTIKCKVIGIAQEIKPRKGLTITKIPVYDGTGYASLVWFNQPYKKDEFKIGSEYILTGKVSIRFGTVQILSPEVQKSTGIVPIYRLTEDLSPVVMRNIIANALNEIDVVEEFFPDSFREKYGLMEIHEGLRQMHFPDSEELLEKARYRFAFEELFFLQLGMMLKKMENRIQKGIKFSRKPEIESFIKKLPFAMTDAQKRVWRQVEEDMASDRIMNRLVLGDVGSGKTLIAVLASLMSSYNGYQTAFMVPTEVLAEQHYRNICSMLDGCDVKVALLTGSLTARQKNDILLSIENGETDIVIGTHAIIQDGVKFNNLGLVITDEQHRFGVKQRAMLSQKGQNPDMLIMTATPIPRTLALVLYGDLDVSIIDEMPPGRKKVLTYAVSDDMSDKVYDFIHKIVKTGRQAYVICPLINDSDVIEAKSAVEHFEYLKNRYFKDCRLGLLHGKVSPLDKEMIMRDFANGNIDILVSTTVIEVGIDVPNASAIVIENAERFGLAQLHQLRGRVGRGKHQSYCFLISNMASENIRKRMDIMVKSQNGFEIAEKDMLLRGPGEFLGVRQHGMPEFKVTDLSRDFECLKKAREAVEDLLKVDPSMNSPENRLIKNTLKKKFAKAFDDVILN</sequence>
<gene>
    <name evidence="18" type="ORF">SAMN02746089_01488</name>
</gene>
<dbReference type="GO" id="GO:0005524">
    <property type="term" value="F:ATP binding"/>
    <property type="evidence" value="ECO:0007669"/>
    <property type="project" value="UniProtKB-KW"/>
</dbReference>
<reference evidence="18 19" key="1">
    <citation type="submission" date="2016-11" db="EMBL/GenBank/DDBJ databases">
        <authorList>
            <person name="Jaros S."/>
            <person name="Januszkiewicz K."/>
            <person name="Wedrychowicz H."/>
        </authorList>
    </citation>
    <scope>NUCLEOTIDE SEQUENCE [LARGE SCALE GENOMIC DNA]</scope>
    <source>
        <strain evidence="18 19">DSM 17918</strain>
    </source>
</reference>
<keyword evidence="4 15" id="KW-0227">DNA damage</keyword>
<dbReference type="EC" id="5.6.2.4" evidence="13 15"/>
<evidence type="ECO:0000256" key="8">
    <source>
        <dbReference type="ARBA" id="ARBA00023125"/>
    </source>
</evidence>
<dbReference type="InterPro" id="IPR011545">
    <property type="entry name" value="DEAD/DEAH_box_helicase_dom"/>
</dbReference>
<evidence type="ECO:0000256" key="12">
    <source>
        <dbReference type="ARBA" id="ARBA00034617"/>
    </source>
</evidence>
<evidence type="ECO:0000256" key="7">
    <source>
        <dbReference type="ARBA" id="ARBA00022840"/>
    </source>
</evidence>
<evidence type="ECO:0000313" key="19">
    <source>
        <dbReference type="Proteomes" id="UP000184088"/>
    </source>
</evidence>
<dbReference type="Pfam" id="PF00271">
    <property type="entry name" value="Helicase_C"/>
    <property type="match status" value="1"/>
</dbReference>
<evidence type="ECO:0000256" key="3">
    <source>
        <dbReference type="ARBA" id="ARBA00022741"/>
    </source>
</evidence>
<dbReference type="SUPFAM" id="SSF52540">
    <property type="entry name" value="P-loop containing nucleoside triphosphate hydrolases"/>
    <property type="match status" value="2"/>
</dbReference>
<dbReference type="SUPFAM" id="SSF50249">
    <property type="entry name" value="Nucleic acid-binding proteins"/>
    <property type="match status" value="1"/>
</dbReference>
<keyword evidence="8" id="KW-0238">DNA-binding</keyword>
<dbReference type="PANTHER" id="PTHR47964">
    <property type="entry name" value="ATP-DEPENDENT DNA HELICASE HOMOLOG RECG, CHLOROPLASTIC"/>
    <property type="match status" value="1"/>
</dbReference>